<dbReference type="InterPro" id="IPR018087">
    <property type="entry name" value="Glyco_hydro_5_CS"/>
</dbReference>
<dbReference type="Gene3D" id="3.20.20.80">
    <property type="entry name" value="Glycosidases"/>
    <property type="match status" value="1"/>
</dbReference>
<dbReference type="EMBL" id="JRLX01000001">
    <property type="protein sequence ID" value="KGO88603.1"/>
    <property type="molecule type" value="Genomic_DNA"/>
</dbReference>
<feature type="region of interest" description="Disordered" evidence="3">
    <location>
        <begin position="160"/>
        <end position="179"/>
    </location>
</feature>
<feature type="compositionally biased region" description="Polar residues" evidence="3">
    <location>
        <begin position="169"/>
        <end position="179"/>
    </location>
</feature>
<dbReference type="Proteomes" id="UP000030152">
    <property type="component" value="Unassembled WGS sequence"/>
</dbReference>
<dbReference type="PROSITE" id="PS51257">
    <property type="entry name" value="PROKAR_LIPOPROTEIN"/>
    <property type="match status" value="1"/>
</dbReference>
<gene>
    <name evidence="4" type="ORF">Q765_01485</name>
</gene>
<dbReference type="GO" id="GO:0004553">
    <property type="term" value="F:hydrolase activity, hydrolyzing O-glycosyl compounds"/>
    <property type="evidence" value="ECO:0007669"/>
    <property type="project" value="InterPro"/>
</dbReference>
<dbReference type="OrthoDB" id="9774262at2"/>
<keyword evidence="2 4" id="KW-0326">Glycosidase</keyword>
<evidence type="ECO:0000256" key="2">
    <source>
        <dbReference type="ARBA" id="ARBA00023295"/>
    </source>
</evidence>
<protein>
    <submittedName>
        <fullName evidence="4">1,4-beta-xylanase</fullName>
    </submittedName>
</protein>
<evidence type="ECO:0000256" key="1">
    <source>
        <dbReference type="ARBA" id="ARBA00022801"/>
    </source>
</evidence>
<dbReference type="AlphaFoldDB" id="A0A0A2MB01"/>
<dbReference type="InterPro" id="IPR017853">
    <property type="entry name" value="GH"/>
</dbReference>
<keyword evidence="1 4" id="KW-0378">Hydrolase</keyword>
<dbReference type="PROSITE" id="PS00659">
    <property type="entry name" value="GLYCOSYL_HYDROL_F5"/>
    <property type="match status" value="1"/>
</dbReference>
<reference evidence="4 5" key="1">
    <citation type="submission" date="2013-09" db="EMBL/GenBank/DDBJ databases">
        <authorList>
            <person name="Zeng Z."/>
            <person name="Chen C."/>
        </authorList>
    </citation>
    <scope>NUCLEOTIDE SEQUENCE [LARGE SCALE GENOMIC DNA]</scope>
    <source>
        <strain evidence="4 5">WB 3.3-2</strain>
    </source>
</reference>
<evidence type="ECO:0000313" key="4">
    <source>
        <dbReference type="EMBL" id="KGO88603.1"/>
    </source>
</evidence>
<dbReference type="eggNOG" id="COG3693">
    <property type="taxonomic scope" value="Bacteria"/>
</dbReference>
<comment type="caution">
    <text evidence="4">The sequence shown here is derived from an EMBL/GenBank/DDBJ whole genome shotgun (WGS) entry which is preliminary data.</text>
</comment>
<name>A0A0A2MB01_9FLAO</name>
<keyword evidence="4" id="KW-0858">Xylan degradation</keyword>
<evidence type="ECO:0000256" key="3">
    <source>
        <dbReference type="SAM" id="MobiDB-lite"/>
    </source>
</evidence>
<proteinExistence type="predicted"/>
<sequence length="396" mass="45695">MNALKISIRTPYLLLLLTATTIFSCKNNEKKETTDADVAVTKQAERAVWTKDQANKWYGEQPWLVGANFTPATAINQFEMWQADTFDPKTIDKELGWAEAIGMNVMRVYLQDQLYKEDPQGTLKRMDEYLAIADKHHIKTLFVLFDSCWDPFPVTDKQRAPKPHVHNSGWVQSPGQKTLNDSTQYPRLEKYVKETVGHFKNDKRILGWDVWNEPDNMTGDSYQAVEIPNKKDLVYNLLGKVFVWARAANPSQPLTSGVWEGDWSSHEKLAAMHKLQLEQSDVISFHNYSTPQEFETKIKELQRYGKPMICTEYMARPNGSTFEGFLPIAKKYNVGMINWGLVDGKTQTKYPWDSWTKTYTAEPPVWFHEVFHTNGTPYRTAETDFIKKITSEVNSK</sequence>
<evidence type="ECO:0000313" key="5">
    <source>
        <dbReference type="Proteomes" id="UP000030152"/>
    </source>
</evidence>
<keyword evidence="4" id="KW-0119">Carbohydrate metabolism</keyword>
<dbReference type="RefSeq" id="WP_020211625.1">
    <property type="nucleotide sequence ID" value="NZ_JRLX01000001.1"/>
</dbReference>
<dbReference type="STRING" id="1121895.GCA_000378485_00501"/>
<dbReference type="SUPFAM" id="SSF51445">
    <property type="entry name" value="(Trans)glycosidases"/>
    <property type="match status" value="1"/>
</dbReference>
<keyword evidence="5" id="KW-1185">Reference proteome</keyword>
<accession>A0A0A2MB01</accession>
<organism evidence="4 5">
    <name type="scientific">Flavobacterium rivuli WB 3.3-2 = DSM 21788</name>
    <dbReference type="NCBI Taxonomy" id="1121895"/>
    <lineage>
        <taxon>Bacteria</taxon>
        <taxon>Pseudomonadati</taxon>
        <taxon>Bacteroidota</taxon>
        <taxon>Flavobacteriia</taxon>
        <taxon>Flavobacteriales</taxon>
        <taxon>Flavobacteriaceae</taxon>
        <taxon>Flavobacterium</taxon>
    </lineage>
</organism>
<keyword evidence="4" id="KW-0624">Polysaccharide degradation</keyword>
<dbReference type="GO" id="GO:0045493">
    <property type="term" value="P:xylan catabolic process"/>
    <property type="evidence" value="ECO:0007669"/>
    <property type="project" value="UniProtKB-KW"/>
</dbReference>